<feature type="domain" description="HTH merR-type" evidence="4">
    <location>
        <begin position="1"/>
        <end position="69"/>
    </location>
</feature>
<dbReference type="AlphaFoldDB" id="A0A4S5E033"/>
<evidence type="ECO:0000259" key="4">
    <source>
        <dbReference type="PROSITE" id="PS50937"/>
    </source>
</evidence>
<name>A0A4S5E033_9MICC</name>
<dbReference type="GO" id="GO:0003677">
    <property type="term" value="F:DNA binding"/>
    <property type="evidence" value="ECO:0007669"/>
    <property type="project" value="UniProtKB-KW"/>
</dbReference>
<dbReference type="PROSITE" id="PS50937">
    <property type="entry name" value="HTH_MERR_2"/>
    <property type="match status" value="1"/>
</dbReference>
<dbReference type="InterPro" id="IPR000551">
    <property type="entry name" value="MerR-type_HTH_dom"/>
</dbReference>
<keyword evidence="2" id="KW-0238">DNA-binding</keyword>
<evidence type="ECO:0000256" key="2">
    <source>
        <dbReference type="ARBA" id="ARBA00023125"/>
    </source>
</evidence>
<dbReference type="Gene3D" id="1.10.1660.10">
    <property type="match status" value="1"/>
</dbReference>
<sequence>MLIGELSTITGVDSQTIRFYERQGLLPQSRRAANGYRAYDATAIGRLRFIRAAQNAGLALAEIAQVLNLRDAGHTPCTHVSLVLEQKLAEVQTRLKALTDLAAELEELIKTSHTLNPADCGPADICQIITPKTEPPHESPLTPIATGS</sequence>
<keyword evidence="1" id="KW-0805">Transcription regulation</keyword>
<dbReference type="PANTHER" id="PTHR30204">
    <property type="entry name" value="REDOX-CYCLING DRUG-SENSING TRANSCRIPTIONAL ACTIVATOR SOXR"/>
    <property type="match status" value="1"/>
</dbReference>
<accession>A0A4S5E033</accession>
<comment type="caution">
    <text evidence="5">The sequence shown here is derived from an EMBL/GenBank/DDBJ whole genome shotgun (WGS) entry which is preliminary data.</text>
</comment>
<organism evidence="5 6">
    <name type="scientific">Arthrobacter echini</name>
    <dbReference type="NCBI Taxonomy" id="1529066"/>
    <lineage>
        <taxon>Bacteria</taxon>
        <taxon>Bacillati</taxon>
        <taxon>Actinomycetota</taxon>
        <taxon>Actinomycetes</taxon>
        <taxon>Micrococcales</taxon>
        <taxon>Micrococcaceae</taxon>
        <taxon>Arthrobacter</taxon>
    </lineage>
</organism>
<evidence type="ECO:0000256" key="3">
    <source>
        <dbReference type="ARBA" id="ARBA00023163"/>
    </source>
</evidence>
<dbReference type="OrthoDB" id="5242095at2"/>
<evidence type="ECO:0000256" key="1">
    <source>
        <dbReference type="ARBA" id="ARBA00023015"/>
    </source>
</evidence>
<proteinExistence type="predicted"/>
<evidence type="ECO:0000313" key="5">
    <source>
        <dbReference type="EMBL" id="THJ64655.1"/>
    </source>
</evidence>
<gene>
    <name evidence="5" type="ORF">E8P82_14455</name>
</gene>
<dbReference type="CDD" id="cd04770">
    <property type="entry name" value="HTH_HMRTR"/>
    <property type="match status" value="1"/>
</dbReference>
<dbReference type="RefSeq" id="WP_136455753.1">
    <property type="nucleotide sequence ID" value="NZ_SSWH01000021.1"/>
</dbReference>
<keyword evidence="3" id="KW-0804">Transcription</keyword>
<dbReference type="InterPro" id="IPR047057">
    <property type="entry name" value="MerR_fam"/>
</dbReference>
<dbReference type="SUPFAM" id="SSF46955">
    <property type="entry name" value="Putative DNA-binding domain"/>
    <property type="match status" value="1"/>
</dbReference>
<protein>
    <submittedName>
        <fullName evidence="5">Heavy metal-responsive transcriptional regulator</fullName>
    </submittedName>
</protein>
<dbReference type="Pfam" id="PF13411">
    <property type="entry name" value="MerR_1"/>
    <property type="match status" value="1"/>
</dbReference>
<reference evidence="5 6" key="1">
    <citation type="submission" date="2019-04" db="EMBL/GenBank/DDBJ databases">
        <authorList>
            <person name="Liu Q."/>
            <person name="Xin Y.-H."/>
        </authorList>
    </citation>
    <scope>NUCLEOTIDE SEQUENCE [LARGE SCALE GENOMIC DNA]</scope>
    <source>
        <strain evidence="5 6">AM23</strain>
    </source>
</reference>
<keyword evidence="6" id="KW-1185">Reference proteome</keyword>
<dbReference type="InterPro" id="IPR009061">
    <property type="entry name" value="DNA-bd_dom_put_sf"/>
</dbReference>
<dbReference type="EMBL" id="SSWH01000021">
    <property type="protein sequence ID" value="THJ64655.1"/>
    <property type="molecule type" value="Genomic_DNA"/>
</dbReference>
<dbReference type="PANTHER" id="PTHR30204:SF94">
    <property type="entry name" value="HEAVY METAL-DEPENDENT TRANSCRIPTIONAL REGULATOR HI_0293-RELATED"/>
    <property type="match status" value="1"/>
</dbReference>
<dbReference type="Proteomes" id="UP000305233">
    <property type="component" value="Unassembled WGS sequence"/>
</dbReference>
<dbReference type="PRINTS" id="PR00040">
    <property type="entry name" value="HTHMERR"/>
</dbReference>
<evidence type="ECO:0000313" key="6">
    <source>
        <dbReference type="Proteomes" id="UP000305233"/>
    </source>
</evidence>
<dbReference type="SMART" id="SM00422">
    <property type="entry name" value="HTH_MERR"/>
    <property type="match status" value="1"/>
</dbReference>
<dbReference type="GO" id="GO:0003700">
    <property type="term" value="F:DNA-binding transcription factor activity"/>
    <property type="evidence" value="ECO:0007669"/>
    <property type="project" value="InterPro"/>
</dbReference>